<dbReference type="SUPFAM" id="SSF52096">
    <property type="entry name" value="ClpP/crotonase"/>
    <property type="match status" value="1"/>
</dbReference>
<gene>
    <name evidence="6" type="primary">sppA</name>
    <name evidence="6" type="ORF">H2LOC_014620</name>
</gene>
<dbReference type="PANTHER" id="PTHR42987">
    <property type="entry name" value="PEPTIDASE S49"/>
    <property type="match status" value="1"/>
</dbReference>
<dbReference type="InterPro" id="IPR002142">
    <property type="entry name" value="Peptidase_S49"/>
</dbReference>
<dbReference type="PANTHER" id="PTHR42987:SF6">
    <property type="entry name" value="PROTEINASE IV"/>
    <property type="match status" value="1"/>
</dbReference>
<dbReference type="GO" id="GO:0008236">
    <property type="term" value="F:serine-type peptidase activity"/>
    <property type="evidence" value="ECO:0007669"/>
    <property type="project" value="UniProtKB-KW"/>
</dbReference>
<dbReference type="OrthoDB" id="9764363at2"/>
<dbReference type="RefSeq" id="WP_136497718.1">
    <property type="nucleotide sequence ID" value="NZ_CP046052.1"/>
</dbReference>
<evidence type="ECO:0000256" key="2">
    <source>
        <dbReference type="ARBA" id="ARBA00022670"/>
    </source>
</evidence>
<evidence type="ECO:0000313" key="6">
    <source>
        <dbReference type="EMBL" id="QGM46827.1"/>
    </source>
</evidence>
<dbReference type="Proteomes" id="UP000309061">
    <property type="component" value="Chromosome"/>
</dbReference>
<keyword evidence="3" id="KW-0378">Hydrolase</keyword>
<evidence type="ECO:0000259" key="5">
    <source>
        <dbReference type="Pfam" id="PF01343"/>
    </source>
</evidence>
<name>A0A6B8KGH4_9HYPH</name>
<dbReference type="EMBL" id="CP046052">
    <property type="protein sequence ID" value="QGM46827.1"/>
    <property type="molecule type" value="Genomic_DNA"/>
</dbReference>
<organism evidence="6 7">
    <name type="scientific">Methylocystis heyeri</name>
    <dbReference type="NCBI Taxonomy" id="391905"/>
    <lineage>
        <taxon>Bacteria</taxon>
        <taxon>Pseudomonadati</taxon>
        <taxon>Pseudomonadota</taxon>
        <taxon>Alphaproteobacteria</taxon>
        <taxon>Hyphomicrobiales</taxon>
        <taxon>Methylocystaceae</taxon>
        <taxon>Methylocystis</taxon>
    </lineage>
</organism>
<dbReference type="AlphaFoldDB" id="A0A6B8KGH4"/>
<keyword evidence="2" id="KW-0645">Protease</keyword>
<sequence length="320" mass="33828">MSLSSDYMVDRRRLRRKLGYWRIAAIAAALAAALAAMGRFSGIDTIEKATPHIARLSIEGMITGDSDTLDLIKKIGESKASALILTIDSPGGTTTGAEKLYLALRKVGEKKPIVAVIGTLGASGGYIAALGADEIVVRGNSLVGSIGVLFQFPNVAKTLDTLGVKVEEIKSSPLKAAPNGFEPTSEAARAAIASLVSDSYAWFKDLVKARRHLDDAELAKVSDGRVFTGRQSVPLKLADMVGGETEAIQWLETEKGVAKKLPVKDWKKKPSLERTGLLGLASAGARALGLSPLAVLFDQADTQHPRLDGLLAIWQGSAAN</sequence>
<proteinExistence type="inferred from homology"/>
<dbReference type="Gene3D" id="6.20.330.10">
    <property type="match status" value="1"/>
</dbReference>
<comment type="similarity">
    <text evidence="1">Belongs to the peptidase S49 family.</text>
</comment>
<keyword evidence="4" id="KW-0720">Serine protease</keyword>
<dbReference type="Pfam" id="PF01343">
    <property type="entry name" value="Peptidase_S49"/>
    <property type="match status" value="1"/>
</dbReference>
<dbReference type="NCBIfam" id="TIGR00706">
    <property type="entry name" value="SppA_dom"/>
    <property type="match status" value="1"/>
</dbReference>
<evidence type="ECO:0000313" key="7">
    <source>
        <dbReference type="Proteomes" id="UP000309061"/>
    </source>
</evidence>
<dbReference type="InterPro" id="IPR029045">
    <property type="entry name" value="ClpP/crotonase-like_dom_sf"/>
</dbReference>
<evidence type="ECO:0000256" key="3">
    <source>
        <dbReference type="ARBA" id="ARBA00022801"/>
    </source>
</evidence>
<dbReference type="CDD" id="cd07023">
    <property type="entry name" value="S49_Sppa_N_C"/>
    <property type="match status" value="1"/>
</dbReference>
<accession>A0A6B8KGH4</accession>
<dbReference type="Gene3D" id="3.90.226.10">
    <property type="entry name" value="2-enoyl-CoA Hydratase, Chain A, domain 1"/>
    <property type="match status" value="1"/>
</dbReference>
<evidence type="ECO:0000256" key="1">
    <source>
        <dbReference type="ARBA" id="ARBA00008683"/>
    </source>
</evidence>
<dbReference type="InterPro" id="IPR047272">
    <property type="entry name" value="S49_SppA_C"/>
</dbReference>
<protein>
    <submittedName>
        <fullName evidence="6">Signal peptide peptidase SppA</fullName>
    </submittedName>
</protein>
<dbReference type="InterPro" id="IPR004635">
    <property type="entry name" value="Pept_S49_SppA"/>
</dbReference>
<keyword evidence="7" id="KW-1185">Reference proteome</keyword>
<dbReference type="KEGG" id="mhey:H2LOC_014620"/>
<evidence type="ECO:0000256" key="4">
    <source>
        <dbReference type="ARBA" id="ARBA00022825"/>
    </source>
</evidence>
<reference evidence="6 7" key="1">
    <citation type="submission" date="2019-11" db="EMBL/GenBank/DDBJ databases">
        <title>The genome sequence of Methylocystis heyeri.</title>
        <authorList>
            <person name="Oshkin I.Y."/>
            <person name="Miroshnikov K."/>
            <person name="Dedysh S.N."/>
        </authorList>
    </citation>
    <scope>NUCLEOTIDE SEQUENCE [LARGE SCALE GENOMIC DNA]</scope>
    <source>
        <strain evidence="6 7">H2</strain>
    </source>
</reference>
<feature type="domain" description="Peptidase S49" evidence="5">
    <location>
        <begin position="109"/>
        <end position="257"/>
    </location>
</feature>
<dbReference type="GO" id="GO:0006508">
    <property type="term" value="P:proteolysis"/>
    <property type="evidence" value="ECO:0007669"/>
    <property type="project" value="UniProtKB-KW"/>
</dbReference>